<evidence type="ECO:0000313" key="2">
    <source>
        <dbReference type="Proteomes" id="UP001190700"/>
    </source>
</evidence>
<gene>
    <name evidence="1" type="ORF">CYMTET_9231</name>
</gene>
<evidence type="ECO:0000313" key="1">
    <source>
        <dbReference type="EMBL" id="KAK3283062.1"/>
    </source>
</evidence>
<proteinExistence type="predicted"/>
<dbReference type="Proteomes" id="UP001190700">
    <property type="component" value="Unassembled WGS sequence"/>
</dbReference>
<protein>
    <submittedName>
        <fullName evidence="1">Uncharacterized protein</fullName>
    </submittedName>
</protein>
<reference evidence="1 2" key="1">
    <citation type="journal article" date="2015" name="Genome Biol. Evol.">
        <title>Comparative Genomics of a Bacterivorous Green Alga Reveals Evolutionary Causalities and Consequences of Phago-Mixotrophic Mode of Nutrition.</title>
        <authorList>
            <person name="Burns J.A."/>
            <person name="Paasch A."/>
            <person name="Narechania A."/>
            <person name="Kim E."/>
        </authorList>
    </citation>
    <scope>NUCLEOTIDE SEQUENCE [LARGE SCALE GENOMIC DNA]</scope>
    <source>
        <strain evidence="1 2">PLY_AMNH</strain>
    </source>
</reference>
<comment type="caution">
    <text evidence="1">The sequence shown here is derived from an EMBL/GenBank/DDBJ whole genome shotgun (WGS) entry which is preliminary data.</text>
</comment>
<name>A0AAE0GRW7_9CHLO</name>
<keyword evidence="2" id="KW-1185">Reference proteome</keyword>
<sequence>METLATTHPHDGKRVLLEIACRLLGSGGPFEFRGPHASLASVHLLANIDPSSGVANFNAALTSARRKNTLDDDEVKSQLITALDSTYYPLVIVSRLLLHRVDQRAAGDLYTVQQ</sequence>
<dbReference type="AlphaFoldDB" id="A0AAE0GRW7"/>
<organism evidence="1 2">
    <name type="scientific">Cymbomonas tetramitiformis</name>
    <dbReference type="NCBI Taxonomy" id="36881"/>
    <lineage>
        <taxon>Eukaryota</taxon>
        <taxon>Viridiplantae</taxon>
        <taxon>Chlorophyta</taxon>
        <taxon>Pyramimonadophyceae</taxon>
        <taxon>Pyramimonadales</taxon>
        <taxon>Pyramimonadaceae</taxon>
        <taxon>Cymbomonas</taxon>
    </lineage>
</organism>
<accession>A0AAE0GRW7</accession>
<dbReference type="EMBL" id="LGRX02003052">
    <property type="protein sequence ID" value="KAK3283062.1"/>
    <property type="molecule type" value="Genomic_DNA"/>
</dbReference>